<comment type="caution">
    <text evidence="2">The sequence shown here is derived from an EMBL/GenBank/DDBJ whole genome shotgun (WGS) entry which is preliminary data.</text>
</comment>
<dbReference type="SUPFAM" id="SSF158745">
    <property type="entry name" value="LanC-like"/>
    <property type="match status" value="1"/>
</dbReference>
<feature type="region of interest" description="Disordered" evidence="1">
    <location>
        <begin position="312"/>
        <end position="334"/>
    </location>
</feature>
<keyword evidence="3" id="KW-1185">Reference proteome</keyword>
<dbReference type="InterPro" id="IPR058053">
    <property type="entry name" value="RamC_C"/>
</dbReference>
<dbReference type="InterPro" id="IPR007822">
    <property type="entry name" value="LANC-like"/>
</dbReference>
<feature type="non-terminal residue" evidence="2">
    <location>
        <position position="1"/>
    </location>
</feature>
<dbReference type="Proteomes" id="UP000638560">
    <property type="component" value="Unassembled WGS sequence"/>
</dbReference>
<sequence length="418" mass="43972">AWPRLRDRLAGAILGSATPERDDRLFPGDIDQFRTGGLNLGYGAAGVLHALHLTGAGRYPDHEDWLVKRALDPPSGTRCGFYDGLHGVAFALECLGRRQDALDVLDICLREPWEDLGEDLVSGLSGIALNLAALAGRTGEPTLRQAAWRAAELVADRLAGDGTPADDGDGGPGTVGSGSEISGGAHPYAGLTRGRSGPALMFLRLYELTGDTTLLDRAAGALRSDLRRCVLRPDGALEVNEGWRTMPYLAHGSVGIGLVLDQYLRHRPDTGLAESATAIRRGARAPFYAQSGLFAGRAGIIAYLAARATDGVDRQAGQDGPDGPDEGATGPSRDADRAELALQVSRLAWHALPYRGFLAFPGEQLLRLSMDLATGTAGVLLATGAALHDEPVNLPFLAPLPGATKLPSLPRGAHPTEI</sequence>
<proteinExistence type="predicted"/>
<evidence type="ECO:0000313" key="3">
    <source>
        <dbReference type="Proteomes" id="UP000638560"/>
    </source>
</evidence>
<name>A0ABS0H774_9ACTN</name>
<accession>A0ABS0H774</accession>
<dbReference type="CDD" id="cd04791">
    <property type="entry name" value="LanC_SerThrkinase"/>
    <property type="match status" value="1"/>
</dbReference>
<dbReference type="InterPro" id="IPR012341">
    <property type="entry name" value="6hp_glycosidase-like_sf"/>
</dbReference>
<evidence type="ECO:0000313" key="2">
    <source>
        <dbReference type="EMBL" id="MBF9134317.1"/>
    </source>
</evidence>
<dbReference type="SMART" id="SM01260">
    <property type="entry name" value="LANC_like"/>
    <property type="match status" value="1"/>
</dbReference>
<gene>
    <name evidence="2" type="ORF">I0C86_36115</name>
</gene>
<protein>
    <submittedName>
        <fullName evidence="2">Lanthionine synthetase C family protein</fullName>
    </submittedName>
</protein>
<dbReference type="Gene3D" id="1.50.10.10">
    <property type="match status" value="1"/>
</dbReference>
<dbReference type="EMBL" id="JADPUN010000337">
    <property type="protein sequence ID" value="MBF9134317.1"/>
    <property type="molecule type" value="Genomic_DNA"/>
</dbReference>
<organism evidence="2 3">
    <name type="scientific">Plantactinospora alkalitolerans</name>
    <dbReference type="NCBI Taxonomy" id="2789879"/>
    <lineage>
        <taxon>Bacteria</taxon>
        <taxon>Bacillati</taxon>
        <taxon>Actinomycetota</taxon>
        <taxon>Actinomycetes</taxon>
        <taxon>Micromonosporales</taxon>
        <taxon>Micromonosporaceae</taxon>
        <taxon>Plantactinospora</taxon>
    </lineage>
</organism>
<evidence type="ECO:0000256" key="1">
    <source>
        <dbReference type="SAM" id="MobiDB-lite"/>
    </source>
</evidence>
<feature type="region of interest" description="Disordered" evidence="1">
    <location>
        <begin position="159"/>
        <end position="188"/>
    </location>
</feature>
<reference evidence="2 3" key="1">
    <citation type="submission" date="2020-11" db="EMBL/GenBank/DDBJ databases">
        <title>A novel isolate from a Black sea contaminated sediment with potential to produce alkanes: Plantactinospora alkalitolerans sp. nov.</title>
        <authorList>
            <person name="Carro L."/>
            <person name="Veyisoglu A."/>
            <person name="Guven K."/>
            <person name="Schumann P."/>
            <person name="Klenk H.-P."/>
            <person name="Sahin N."/>
        </authorList>
    </citation>
    <scope>NUCLEOTIDE SEQUENCE [LARGE SCALE GENOMIC DNA]</scope>
    <source>
        <strain evidence="2 3">S1510</strain>
    </source>
</reference>